<organism evidence="17 18">
    <name type="scientific">Dictyoglomus turgidum (strain DSM 6724 / Z-1310)</name>
    <dbReference type="NCBI Taxonomy" id="515635"/>
    <lineage>
        <taxon>Bacteria</taxon>
        <taxon>Pseudomonadati</taxon>
        <taxon>Dictyoglomota</taxon>
        <taxon>Dictyoglomia</taxon>
        <taxon>Dictyoglomales</taxon>
        <taxon>Dictyoglomaceae</taxon>
        <taxon>Dictyoglomus</taxon>
    </lineage>
</organism>
<keyword evidence="7 15" id="KW-0808">Transferase</keyword>
<proteinExistence type="inferred from homology"/>
<dbReference type="PANTHER" id="PTHR14269">
    <property type="entry name" value="CDP-DIACYLGLYCEROL--GLYCEROL-3-PHOSPHATE 3-PHOSPHATIDYLTRANSFERASE-RELATED"/>
    <property type="match status" value="1"/>
</dbReference>
<dbReference type="OrthoDB" id="9796672at2"/>
<comment type="catalytic activity">
    <reaction evidence="14">
        <text>a CDP-1,2-diacyl-sn-glycerol + sn-glycerol 3-phosphate = a 1,2-diacyl-sn-glycero-3-phospho-(1'-sn-glycero-3'-phosphate) + CMP + H(+)</text>
        <dbReference type="Rhea" id="RHEA:12593"/>
        <dbReference type="ChEBI" id="CHEBI:15378"/>
        <dbReference type="ChEBI" id="CHEBI:57597"/>
        <dbReference type="ChEBI" id="CHEBI:58332"/>
        <dbReference type="ChEBI" id="CHEBI:60110"/>
        <dbReference type="ChEBI" id="CHEBI:60377"/>
        <dbReference type="EC" id="2.7.8.5"/>
    </reaction>
</comment>
<evidence type="ECO:0000313" key="17">
    <source>
        <dbReference type="EMBL" id="ACK42396.1"/>
    </source>
</evidence>
<evidence type="ECO:0000256" key="1">
    <source>
        <dbReference type="ARBA" id="ARBA00004141"/>
    </source>
</evidence>
<evidence type="ECO:0000256" key="13">
    <source>
        <dbReference type="ARBA" id="ARBA00023264"/>
    </source>
</evidence>
<keyword evidence="13" id="KW-1208">Phospholipid metabolism</keyword>
<dbReference type="AlphaFoldDB" id="B8E2B9"/>
<evidence type="ECO:0000256" key="15">
    <source>
        <dbReference type="RuleBase" id="RU003750"/>
    </source>
</evidence>
<evidence type="ECO:0000256" key="4">
    <source>
        <dbReference type="ARBA" id="ARBA00013170"/>
    </source>
</evidence>
<evidence type="ECO:0000256" key="10">
    <source>
        <dbReference type="ARBA" id="ARBA00023098"/>
    </source>
</evidence>
<evidence type="ECO:0000256" key="7">
    <source>
        <dbReference type="ARBA" id="ARBA00022679"/>
    </source>
</evidence>
<feature type="transmembrane region" description="Helical" evidence="16">
    <location>
        <begin position="118"/>
        <end position="137"/>
    </location>
</feature>
<keyword evidence="11 16" id="KW-0472">Membrane</keyword>
<dbReference type="InterPro" id="IPR000462">
    <property type="entry name" value="CDP-OH_P_trans"/>
</dbReference>
<sequence>MTIPNIITLIRLVIIPFYTYFLLTQKLFIAAILYGIAAISDILDGYLARKLNQTSELGKIIDPIADKLIVIISLVYLGYKNILPLWGVLILLTKEFLMLLVGLFFLIKKVEIISSKIYGKLAMVLISISILMALLSIPFQNVVFLIGLVISLIAGIDYLFFYLNNLKANKI</sequence>
<keyword evidence="18" id="KW-1185">Reference proteome</keyword>
<keyword evidence="12" id="KW-0594">Phospholipid biosynthesis</keyword>
<accession>B8E2B9</accession>
<comment type="pathway">
    <text evidence="2">Phospholipid metabolism; phosphatidylglycerol biosynthesis; phosphatidylglycerol from CDP-diacylglycerol: step 1/2.</text>
</comment>
<dbReference type="RefSeq" id="WP_012583479.1">
    <property type="nucleotide sequence ID" value="NC_011661.1"/>
</dbReference>
<dbReference type="GO" id="GO:0046474">
    <property type="term" value="P:glycerophospholipid biosynthetic process"/>
    <property type="evidence" value="ECO:0000318"/>
    <property type="project" value="GO_Central"/>
</dbReference>
<keyword evidence="9 16" id="KW-1133">Transmembrane helix</keyword>
<keyword evidence="10" id="KW-0443">Lipid metabolism</keyword>
<keyword evidence="8 16" id="KW-0812">Transmembrane</keyword>
<evidence type="ECO:0000256" key="11">
    <source>
        <dbReference type="ARBA" id="ARBA00023136"/>
    </source>
</evidence>
<gene>
    <name evidence="17" type="ordered locus">Dtur_1117</name>
</gene>
<feature type="transmembrane region" description="Helical" evidence="16">
    <location>
        <begin position="85"/>
        <end position="106"/>
    </location>
</feature>
<evidence type="ECO:0000256" key="14">
    <source>
        <dbReference type="ARBA" id="ARBA00048586"/>
    </source>
</evidence>
<evidence type="ECO:0000256" key="8">
    <source>
        <dbReference type="ARBA" id="ARBA00022692"/>
    </source>
</evidence>
<dbReference type="PATRIC" id="fig|515635.4.peg.1153"/>
<dbReference type="InterPro" id="IPR043130">
    <property type="entry name" value="CDP-OH_PTrfase_TM_dom"/>
</dbReference>
<dbReference type="KEGG" id="dtu:Dtur_1117"/>
<dbReference type="EC" id="2.7.8.5" evidence="4"/>
<protein>
    <recommendedName>
        <fullName evidence="5">CDP-diacylglycerol--glycerol-3-phosphate 3-phosphatidyltransferase</fullName>
        <ecNumber evidence="4">2.7.8.5</ecNumber>
    </recommendedName>
</protein>
<evidence type="ECO:0000313" key="18">
    <source>
        <dbReference type="Proteomes" id="UP000007719"/>
    </source>
</evidence>
<reference evidence="18" key="1">
    <citation type="journal article" date="2016" name="Front. Microbiol.">
        <title>The complete genome sequence of hyperthermophile Dictyoglomus turgidum DSM 6724 reveals a specialized carbohydrate fermentor.</title>
        <authorList>
            <person name="Brumm P.J."/>
            <person name="Gowda K."/>
            <person name="Robb F.T."/>
            <person name="Mead D.A."/>
        </authorList>
    </citation>
    <scope>NUCLEOTIDE SEQUENCE [LARGE SCALE GENOMIC DNA]</scope>
    <source>
        <strain evidence="18">DSM 6724 / Z-1310</strain>
    </source>
</reference>
<evidence type="ECO:0000256" key="3">
    <source>
        <dbReference type="ARBA" id="ARBA00010441"/>
    </source>
</evidence>
<dbReference type="GO" id="GO:0008444">
    <property type="term" value="F:CDP-diacylglycerol-glycerol-3-phosphate 3-phosphatidyltransferase activity"/>
    <property type="evidence" value="ECO:0007669"/>
    <property type="project" value="UniProtKB-EC"/>
</dbReference>
<comment type="subcellular location">
    <subcellularLocation>
        <location evidence="1">Membrane</location>
        <topology evidence="1">Multi-pass membrane protein</topology>
    </subcellularLocation>
</comment>
<dbReference type="Pfam" id="PF01066">
    <property type="entry name" value="CDP-OH_P_transf"/>
    <property type="match status" value="1"/>
</dbReference>
<evidence type="ECO:0000256" key="2">
    <source>
        <dbReference type="ARBA" id="ARBA00005042"/>
    </source>
</evidence>
<name>B8E2B9_DICTD</name>
<evidence type="ECO:0000256" key="6">
    <source>
        <dbReference type="ARBA" id="ARBA00022516"/>
    </source>
</evidence>
<feature type="transmembrane region" description="Helical" evidence="16">
    <location>
        <begin position="143"/>
        <end position="163"/>
    </location>
</feature>
<dbReference type="InterPro" id="IPR004570">
    <property type="entry name" value="Phosphatidylglycerol_P_synth"/>
</dbReference>
<evidence type="ECO:0000256" key="5">
    <source>
        <dbReference type="ARBA" id="ARBA00014944"/>
    </source>
</evidence>
<keyword evidence="6" id="KW-0444">Lipid biosynthesis</keyword>
<evidence type="ECO:0000256" key="9">
    <source>
        <dbReference type="ARBA" id="ARBA00022989"/>
    </source>
</evidence>
<dbReference type="EnsemblBacteria" id="ACK42396">
    <property type="protein sequence ID" value="ACK42396"/>
    <property type="gene ID" value="Dtur_1117"/>
</dbReference>
<dbReference type="PIRSF" id="PIRSF000847">
    <property type="entry name" value="Phos_ph_gly_syn"/>
    <property type="match status" value="1"/>
</dbReference>
<dbReference type="InterPro" id="IPR050324">
    <property type="entry name" value="CDP-alcohol_PTase-I"/>
</dbReference>
<dbReference type="InParanoid" id="B8E2B9"/>
<evidence type="ECO:0000256" key="12">
    <source>
        <dbReference type="ARBA" id="ARBA00023209"/>
    </source>
</evidence>
<dbReference type="STRING" id="515635.Dtur_1117"/>
<dbReference type="PROSITE" id="PS00379">
    <property type="entry name" value="CDP_ALCOHOL_P_TRANSF"/>
    <property type="match status" value="1"/>
</dbReference>
<comment type="similarity">
    <text evidence="3 15">Belongs to the CDP-alcohol phosphatidyltransferase class-I family.</text>
</comment>
<dbReference type="Gene3D" id="1.20.120.1760">
    <property type="match status" value="1"/>
</dbReference>
<dbReference type="Proteomes" id="UP000007719">
    <property type="component" value="Chromosome"/>
</dbReference>
<dbReference type="HOGENOM" id="CLU_051314_6_2_0"/>
<dbReference type="GO" id="GO:0016020">
    <property type="term" value="C:membrane"/>
    <property type="evidence" value="ECO:0007669"/>
    <property type="project" value="UniProtKB-SubCell"/>
</dbReference>
<dbReference type="PANTHER" id="PTHR14269:SF62">
    <property type="entry name" value="CDP-DIACYLGLYCEROL--GLYCEROL-3-PHOSPHATE 3-PHOSPHATIDYLTRANSFERASE 1, CHLOROPLASTIC"/>
    <property type="match status" value="1"/>
</dbReference>
<dbReference type="EMBL" id="CP001251">
    <property type="protein sequence ID" value="ACK42396.1"/>
    <property type="molecule type" value="Genomic_DNA"/>
</dbReference>
<dbReference type="eggNOG" id="COG0558">
    <property type="taxonomic scope" value="Bacteria"/>
</dbReference>
<evidence type="ECO:0000256" key="16">
    <source>
        <dbReference type="SAM" id="Phobius"/>
    </source>
</evidence>
<dbReference type="InterPro" id="IPR048254">
    <property type="entry name" value="CDP_ALCOHOL_P_TRANSF_CS"/>
</dbReference>